<dbReference type="CDD" id="cd00769">
    <property type="entry name" value="PheRS_beta_core"/>
    <property type="match status" value="1"/>
</dbReference>
<dbReference type="Pfam" id="PF03483">
    <property type="entry name" value="B3_4"/>
    <property type="match status" value="1"/>
</dbReference>
<evidence type="ECO:0000256" key="8">
    <source>
        <dbReference type="ARBA" id="ARBA00022723"/>
    </source>
</evidence>
<protein>
    <recommendedName>
        <fullName evidence="5">phenylalanine--tRNA ligase</fullName>
        <ecNumber evidence="5">6.1.1.20</ecNumber>
    </recommendedName>
    <alternativeName>
        <fullName evidence="14">Phenylalanyl-tRNA synthetase beta subunit</fullName>
    </alternativeName>
</protein>
<dbReference type="GO" id="GO:0006432">
    <property type="term" value="P:phenylalanyl-tRNA aminoacylation"/>
    <property type="evidence" value="ECO:0007669"/>
    <property type="project" value="InterPro"/>
</dbReference>
<dbReference type="RefSeq" id="XP_004342403.1">
    <property type="nucleotide sequence ID" value="XM_004342354.1"/>
</dbReference>
<evidence type="ECO:0000256" key="2">
    <source>
        <dbReference type="ARBA" id="ARBA00004496"/>
    </source>
</evidence>
<keyword evidence="13" id="KW-0030">Aminoacyl-tRNA synthetase</keyword>
<dbReference type="InterPro" id="IPR041616">
    <property type="entry name" value="PheRS_beta_core"/>
</dbReference>
<evidence type="ECO:0000256" key="10">
    <source>
        <dbReference type="ARBA" id="ARBA00022840"/>
    </source>
</evidence>
<keyword evidence="18" id="KW-1185">Reference proteome</keyword>
<dbReference type="FunFam" id="3.30.930.10:FF:000059">
    <property type="entry name" value="phenylalanine--tRNA ligase beta subunit"/>
    <property type="match status" value="1"/>
</dbReference>
<evidence type="ECO:0000256" key="9">
    <source>
        <dbReference type="ARBA" id="ARBA00022741"/>
    </source>
</evidence>
<dbReference type="InterPro" id="IPR045060">
    <property type="entry name" value="Phe-tRNA-ligase_IIc_bsu"/>
</dbReference>
<dbReference type="STRING" id="1257118.L8H4Y1"/>
<dbReference type="SUPFAM" id="SSF55681">
    <property type="entry name" value="Class II aaRS and biotin synthetases"/>
    <property type="match status" value="1"/>
</dbReference>
<evidence type="ECO:0000256" key="3">
    <source>
        <dbReference type="ARBA" id="ARBA00007438"/>
    </source>
</evidence>
<dbReference type="GO" id="GO:0005524">
    <property type="term" value="F:ATP binding"/>
    <property type="evidence" value="ECO:0007669"/>
    <property type="project" value="UniProtKB-KW"/>
</dbReference>
<evidence type="ECO:0000256" key="7">
    <source>
        <dbReference type="ARBA" id="ARBA00022598"/>
    </source>
</evidence>
<dbReference type="InterPro" id="IPR045864">
    <property type="entry name" value="aa-tRNA-synth_II/BPL/LPL"/>
</dbReference>
<evidence type="ECO:0000256" key="14">
    <source>
        <dbReference type="ARBA" id="ARBA00033189"/>
    </source>
</evidence>
<keyword evidence="7 17" id="KW-0436">Ligase</keyword>
<comment type="subcellular location">
    <subcellularLocation>
        <location evidence="2">Cytoplasm</location>
    </subcellularLocation>
</comment>
<keyword evidence="11" id="KW-0460">Magnesium</keyword>
<dbReference type="GO" id="GO:0009328">
    <property type="term" value="C:phenylalanine-tRNA ligase complex"/>
    <property type="evidence" value="ECO:0007669"/>
    <property type="project" value="TreeGrafter"/>
</dbReference>
<comment type="subunit">
    <text evidence="4">Tetramer of two alpha and two beta subunits.</text>
</comment>
<dbReference type="FunFam" id="3.30.56.10:FF:000004">
    <property type="entry name" value="Phenylalanyl-tRNA synthetase, beta subunit"/>
    <property type="match status" value="1"/>
</dbReference>
<dbReference type="SUPFAM" id="SSF46955">
    <property type="entry name" value="Putative DNA-binding domain"/>
    <property type="match status" value="2"/>
</dbReference>
<evidence type="ECO:0000256" key="5">
    <source>
        <dbReference type="ARBA" id="ARBA00012814"/>
    </source>
</evidence>
<dbReference type="EMBL" id="KB007923">
    <property type="protein sequence ID" value="ELR20287.1"/>
    <property type="molecule type" value="Genomic_DNA"/>
</dbReference>
<dbReference type="InterPro" id="IPR020825">
    <property type="entry name" value="Phe-tRNA_synthase-like_B3/B4"/>
</dbReference>
<evidence type="ECO:0000256" key="6">
    <source>
        <dbReference type="ARBA" id="ARBA00022490"/>
    </source>
</evidence>
<dbReference type="PROSITE" id="PS51483">
    <property type="entry name" value="B5"/>
    <property type="match status" value="1"/>
</dbReference>
<dbReference type="SUPFAM" id="SSF56037">
    <property type="entry name" value="PheT/TilS domain"/>
    <property type="match status" value="1"/>
</dbReference>
<dbReference type="EC" id="6.1.1.20" evidence="5"/>
<dbReference type="InterPro" id="IPR009061">
    <property type="entry name" value="DNA-bd_dom_put_sf"/>
</dbReference>
<dbReference type="PANTHER" id="PTHR10947">
    <property type="entry name" value="PHENYLALANYL-TRNA SYNTHETASE BETA CHAIN AND LEUCINE-RICH REPEAT-CONTAINING PROTEIN 47"/>
    <property type="match status" value="1"/>
</dbReference>
<accession>L8H4Y1</accession>
<keyword evidence="10" id="KW-0067">ATP-binding</keyword>
<evidence type="ECO:0000256" key="15">
    <source>
        <dbReference type="ARBA" id="ARBA00049255"/>
    </source>
</evidence>
<feature type="domain" description="B5" evidence="16">
    <location>
        <begin position="296"/>
        <end position="373"/>
    </location>
</feature>
<dbReference type="OrthoDB" id="1698572at2759"/>
<dbReference type="GO" id="GO:0003723">
    <property type="term" value="F:RNA binding"/>
    <property type="evidence" value="ECO:0007669"/>
    <property type="project" value="InterPro"/>
</dbReference>
<evidence type="ECO:0000256" key="12">
    <source>
        <dbReference type="ARBA" id="ARBA00022917"/>
    </source>
</evidence>
<dbReference type="Pfam" id="PF18262">
    <property type="entry name" value="PhetRS_B1"/>
    <property type="match status" value="1"/>
</dbReference>
<comment type="catalytic activity">
    <reaction evidence="15">
        <text>tRNA(Phe) + L-phenylalanine + ATP = L-phenylalanyl-tRNA(Phe) + AMP + diphosphate + H(+)</text>
        <dbReference type="Rhea" id="RHEA:19413"/>
        <dbReference type="Rhea" id="RHEA-COMP:9668"/>
        <dbReference type="Rhea" id="RHEA-COMP:9699"/>
        <dbReference type="ChEBI" id="CHEBI:15378"/>
        <dbReference type="ChEBI" id="CHEBI:30616"/>
        <dbReference type="ChEBI" id="CHEBI:33019"/>
        <dbReference type="ChEBI" id="CHEBI:58095"/>
        <dbReference type="ChEBI" id="CHEBI:78442"/>
        <dbReference type="ChEBI" id="CHEBI:78531"/>
        <dbReference type="ChEBI" id="CHEBI:456215"/>
        <dbReference type="EC" id="6.1.1.20"/>
    </reaction>
</comment>
<organism evidence="17 18">
    <name type="scientific">Acanthamoeba castellanii (strain ATCC 30010 / Neff)</name>
    <dbReference type="NCBI Taxonomy" id="1257118"/>
    <lineage>
        <taxon>Eukaryota</taxon>
        <taxon>Amoebozoa</taxon>
        <taxon>Discosea</taxon>
        <taxon>Longamoebia</taxon>
        <taxon>Centramoebida</taxon>
        <taxon>Acanthamoebidae</taxon>
        <taxon>Acanthamoeba</taxon>
    </lineage>
</organism>
<dbReference type="Gene3D" id="3.30.930.10">
    <property type="entry name" value="Bira Bifunctional Protein, Domain 2"/>
    <property type="match status" value="1"/>
</dbReference>
<keyword evidence="8" id="KW-0479">Metal-binding</keyword>
<evidence type="ECO:0000256" key="13">
    <source>
        <dbReference type="ARBA" id="ARBA00023146"/>
    </source>
</evidence>
<dbReference type="Pfam" id="PF03484">
    <property type="entry name" value="B5"/>
    <property type="match status" value="1"/>
</dbReference>
<dbReference type="Proteomes" id="UP000011083">
    <property type="component" value="Unassembled WGS sequence"/>
</dbReference>
<dbReference type="SMART" id="SM00873">
    <property type="entry name" value="B3_4"/>
    <property type="match status" value="1"/>
</dbReference>
<comment type="cofactor">
    <cofactor evidence="1">
        <name>Mg(2+)</name>
        <dbReference type="ChEBI" id="CHEBI:18420"/>
    </cofactor>
</comment>
<evidence type="ECO:0000256" key="1">
    <source>
        <dbReference type="ARBA" id="ARBA00001946"/>
    </source>
</evidence>
<reference evidence="17 18" key="1">
    <citation type="journal article" date="2013" name="Genome Biol.">
        <title>Genome of Acanthamoeba castellanii highlights extensive lateral gene transfer and early evolution of tyrosine kinase signaling.</title>
        <authorList>
            <person name="Clarke M."/>
            <person name="Lohan A.J."/>
            <person name="Liu B."/>
            <person name="Lagkouvardos I."/>
            <person name="Roy S."/>
            <person name="Zafar N."/>
            <person name="Bertelli C."/>
            <person name="Schilde C."/>
            <person name="Kianianmomeni A."/>
            <person name="Burglin T.R."/>
            <person name="Frech C."/>
            <person name="Turcotte B."/>
            <person name="Kopec K.O."/>
            <person name="Synnott J.M."/>
            <person name="Choo C."/>
            <person name="Paponov I."/>
            <person name="Finkler A."/>
            <person name="Soon Heng Tan C."/>
            <person name="Hutchins A.P."/>
            <person name="Weinmeier T."/>
            <person name="Rattei T."/>
            <person name="Chu J.S."/>
            <person name="Gimenez G."/>
            <person name="Irimia M."/>
            <person name="Rigden D.J."/>
            <person name="Fitzpatrick D.A."/>
            <person name="Lorenzo-Morales J."/>
            <person name="Bateman A."/>
            <person name="Chiu C.H."/>
            <person name="Tang P."/>
            <person name="Hegemann P."/>
            <person name="Fromm H."/>
            <person name="Raoult D."/>
            <person name="Greub G."/>
            <person name="Miranda-Saavedra D."/>
            <person name="Chen N."/>
            <person name="Nash P."/>
            <person name="Ginger M.L."/>
            <person name="Horn M."/>
            <person name="Schaap P."/>
            <person name="Caler L."/>
            <person name="Loftus B."/>
        </authorList>
    </citation>
    <scope>NUCLEOTIDE SEQUENCE [LARGE SCALE GENOMIC DNA]</scope>
    <source>
        <strain evidence="17 18">Neff</strain>
    </source>
</reference>
<dbReference type="AlphaFoldDB" id="L8H4Y1"/>
<dbReference type="InterPro" id="IPR005147">
    <property type="entry name" value="tRNA_synthase_B5-dom"/>
</dbReference>
<dbReference type="GeneID" id="14921134"/>
<name>L8H4Y1_ACACF</name>
<evidence type="ECO:0000256" key="11">
    <source>
        <dbReference type="ARBA" id="ARBA00022842"/>
    </source>
</evidence>
<dbReference type="PANTHER" id="PTHR10947:SF0">
    <property type="entry name" value="PHENYLALANINE--TRNA LIGASE BETA SUBUNIT"/>
    <property type="match status" value="1"/>
</dbReference>
<dbReference type="NCBIfam" id="TIGR00471">
    <property type="entry name" value="pheT_arch"/>
    <property type="match status" value="1"/>
</dbReference>
<keyword evidence="9" id="KW-0547">Nucleotide-binding</keyword>
<dbReference type="KEGG" id="acan:ACA1_307520"/>
<dbReference type="InterPro" id="IPR005146">
    <property type="entry name" value="B3/B4_tRNA-bd"/>
</dbReference>
<gene>
    <name evidence="17" type="ORF">ACA1_307520</name>
</gene>
<evidence type="ECO:0000259" key="16">
    <source>
        <dbReference type="PROSITE" id="PS51483"/>
    </source>
</evidence>
<keyword evidence="6" id="KW-0963">Cytoplasm</keyword>
<sequence>MKATREWLALCPKIRLGVAEEEFDDLCFRFGVELDEVTSEKELIEKELGKTVDASEDVIYKIDVPANRYDLLCMEGISRALRIFNGKEEAPDFIVTPAKEQITVEPTVAQVRPFVVGAVLRGMTFTDTSYKSFIDLQEKLHQNICRKRSLVSIGTHDLDTVKGPFKYEARKPQDISFVPLNMTESFDGEQLMQKLAVDSHLRFYVPIIKDSPVYPVVVDADGVVLSLPPIINGDHSKIKLTTTNVLIEVTATDLTKAKIVLNTVVAMFSQYCSSKFTVEAVKVVDAAGQAVDYPDMSQREETAAVEYINKSIGINLPPAQMADLLKRMGLSARLINGDKDVVVKVPPTRSDILHACDIMEDVAIAYGYNNLTLTVPRTPTVARQQPLNKFTDLLRSEVAFAGYSEAFTFSLCSAKENFVMLNRKDDGSAVCISNPATQEFEVGRTSLLIGLLKSVSANKNQPLPIKIFEISDVLVRDDTVDVGARNKRNLAAAFYNTSSSFEVIHGLLDRVMLVLGVPFDKTEGYHIVPSEDSAFFPGRRADIVWRGQKVGVFGVVHPLVLKQFDLAYPCSALELFIEPFLQAKLHATAPATEAQEGASEVVHG</sequence>
<dbReference type="Gene3D" id="3.50.40.10">
    <property type="entry name" value="Phenylalanyl-trna Synthetase, Chain B, domain 3"/>
    <property type="match status" value="1"/>
</dbReference>
<dbReference type="SMART" id="SM00874">
    <property type="entry name" value="B5"/>
    <property type="match status" value="1"/>
</dbReference>
<dbReference type="InterPro" id="IPR004531">
    <property type="entry name" value="Phe-tRNA-synth_IIc_bsu_arc_euk"/>
</dbReference>
<comment type="similarity">
    <text evidence="3">Belongs to the phenylalanyl-tRNA synthetase beta subunit family. Type 2 subfamily.</text>
</comment>
<evidence type="ECO:0000256" key="4">
    <source>
        <dbReference type="ARBA" id="ARBA00011209"/>
    </source>
</evidence>
<keyword evidence="12" id="KW-0648">Protein biosynthesis</keyword>
<dbReference type="GO" id="GO:0004826">
    <property type="term" value="F:phenylalanine-tRNA ligase activity"/>
    <property type="evidence" value="ECO:0007669"/>
    <property type="project" value="UniProtKB-EC"/>
</dbReference>
<evidence type="ECO:0000313" key="18">
    <source>
        <dbReference type="Proteomes" id="UP000011083"/>
    </source>
</evidence>
<dbReference type="VEuPathDB" id="AmoebaDB:ACA1_307520"/>
<dbReference type="OMA" id="FPGRCAN"/>
<dbReference type="GO" id="GO:0000287">
    <property type="term" value="F:magnesium ion binding"/>
    <property type="evidence" value="ECO:0007669"/>
    <property type="project" value="InterPro"/>
</dbReference>
<dbReference type="Gene3D" id="3.30.56.10">
    <property type="match status" value="2"/>
</dbReference>
<dbReference type="FunFam" id="3.50.40.10:FF:000002">
    <property type="entry name" value="phenylalanine--tRNA ligase beta subunit"/>
    <property type="match status" value="1"/>
</dbReference>
<proteinExistence type="inferred from homology"/>
<evidence type="ECO:0000313" key="17">
    <source>
        <dbReference type="EMBL" id="ELR20287.1"/>
    </source>
</evidence>
<dbReference type="Pfam" id="PF17759">
    <property type="entry name" value="tRNA_synthFbeta"/>
    <property type="match status" value="1"/>
</dbReference>
<dbReference type="InterPro" id="IPR040659">
    <property type="entry name" value="PhetRS_B1"/>
</dbReference>